<accession>A0ABW0EGS2</accession>
<gene>
    <name evidence="2" type="ORF">ACFPM7_05925</name>
</gene>
<dbReference type="RefSeq" id="WP_378244649.1">
    <property type="nucleotide sequence ID" value="NZ_JBHSKF010000002.1"/>
</dbReference>
<comment type="caution">
    <text evidence="2">The sequence shown here is derived from an EMBL/GenBank/DDBJ whole genome shotgun (WGS) entry which is preliminary data.</text>
</comment>
<keyword evidence="3" id="KW-1185">Reference proteome</keyword>
<dbReference type="PANTHER" id="PTHR36973:SF4">
    <property type="entry name" value="NODULATION PROTEIN"/>
    <property type="match status" value="1"/>
</dbReference>
<dbReference type="Pfam" id="PF05050">
    <property type="entry name" value="Methyltransf_21"/>
    <property type="match status" value="1"/>
</dbReference>
<dbReference type="Proteomes" id="UP001596157">
    <property type="component" value="Unassembled WGS sequence"/>
</dbReference>
<protein>
    <submittedName>
        <fullName evidence="2">FkbM family methyltransferase</fullName>
    </submittedName>
</protein>
<evidence type="ECO:0000313" key="2">
    <source>
        <dbReference type="EMBL" id="MFC5286583.1"/>
    </source>
</evidence>
<name>A0ABW0EGS2_9PSEU</name>
<evidence type="ECO:0000259" key="1">
    <source>
        <dbReference type="Pfam" id="PF05050"/>
    </source>
</evidence>
<dbReference type="SUPFAM" id="SSF53335">
    <property type="entry name" value="S-adenosyl-L-methionine-dependent methyltransferases"/>
    <property type="match status" value="1"/>
</dbReference>
<dbReference type="NCBIfam" id="TIGR01444">
    <property type="entry name" value="fkbM_fam"/>
    <property type="match status" value="1"/>
</dbReference>
<keyword evidence="2" id="KW-0808">Transferase</keyword>
<evidence type="ECO:0000313" key="3">
    <source>
        <dbReference type="Proteomes" id="UP001596157"/>
    </source>
</evidence>
<dbReference type="InterPro" id="IPR006342">
    <property type="entry name" value="FkbM_mtfrase"/>
</dbReference>
<dbReference type="GO" id="GO:0008168">
    <property type="term" value="F:methyltransferase activity"/>
    <property type="evidence" value="ECO:0007669"/>
    <property type="project" value="UniProtKB-KW"/>
</dbReference>
<keyword evidence="2" id="KW-0489">Methyltransferase</keyword>
<reference evidence="3" key="1">
    <citation type="journal article" date="2019" name="Int. J. Syst. Evol. Microbiol.">
        <title>The Global Catalogue of Microorganisms (GCM) 10K type strain sequencing project: providing services to taxonomists for standard genome sequencing and annotation.</title>
        <authorList>
            <consortium name="The Broad Institute Genomics Platform"/>
            <consortium name="The Broad Institute Genome Sequencing Center for Infectious Disease"/>
            <person name="Wu L."/>
            <person name="Ma J."/>
        </authorList>
    </citation>
    <scope>NUCLEOTIDE SEQUENCE [LARGE SCALE GENOMIC DNA]</scope>
    <source>
        <strain evidence="3">CCUG 59778</strain>
    </source>
</reference>
<dbReference type="GO" id="GO:0032259">
    <property type="term" value="P:methylation"/>
    <property type="evidence" value="ECO:0007669"/>
    <property type="project" value="UniProtKB-KW"/>
</dbReference>
<proteinExistence type="predicted"/>
<organism evidence="2 3">
    <name type="scientific">Actinokineospora guangxiensis</name>
    <dbReference type="NCBI Taxonomy" id="1490288"/>
    <lineage>
        <taxon>Bacteria</taxon>
        <taxon>Bacillati</taxon>
        <taxon>Actinomycetota</taxon>
        <taxon>Actinomycetes</taxon>
        <taxon>Pseudonocardiales</taxon>
        <taxon>Pseudonocardiaceae</taxon>
        <taxon>Actinokineospora</taxon>
    </lineage>
</organism>
<dbReference type="EMBL" id="JBHSKF010000002">
    <property type="protein sequence ID" value="MFC5286583.1"/>
    <property type="molecule type" value="Genomic_DNA"/>
</dbReference>
<sequence length="247" mass="26388">MATQLLDRVPPTLRTLAKRTALRFGFDVTRHPFSTRLARLCADRGITAVLDVGANSGQYAQMLRQAGFRGRIVSCEPVADAHHRLARAAAADPDWEAERVALGAAAGEVEIHVAGNSYSSSVLPMLDSHLRAAPESAYVRTETAPMSTVDALMACRGLRPAETLLKIDVQGFEGAVLAGARDALPVLAAAQVELSLVPLYEGQQLIGDIVERMAEAGMCLWGLEPGFCDAADGRMLQCDGLFVRSDS</sequence>
<feature type="domain" description="Methyltransferase FkbM" evidence="1">
    <location>
        <begin position="51"/>
        <end position="217"/>
    </location>
</feature>
<dbReference type="InterPro" id="IPR029063">
    <property type="entry name" value="SAM-dependent_MTases_sf"/>
</dbReference>
<dbReference type="Gene3D" id="3.40.50.150">
    <property type="entry name" value="Vaccinia Virus protein VP39"/>
    <property type="match status" value="1"/>
</dbReference>
<dbReference type="InterPro" id="IPR053188">
    <property type="entry name" value="FkbM_Methyltransferase"/>
</dbReference>
<dbReference type="PANTHER" id="PTHR36973">
    <property type="entry name" value="SLL1456 PROTEIN-RELATED"/>
    <property type="match status" value="1"/>
</dbReference>